<feature type="transmembrane region" description="Helical" evidence="2">
    <location>
        <begin position="55"/>
        <end position="78"/>
    </location>
</feature>
<evidence type="ECO:0000313" key="4">
    <source>
        <dbReference type="RefSeq" id="XP_010511219.1"/>
    </source>
</evidence>
<dbReference type="Proteomes" id="UP000694864">
    <property type="component" value="Chromosome 5"/>
</dbReference>
<keyword evidence="2" id="KW-1133">Transmembrane helix</keyword>
<feature type="transmembrane region" description="Helical" evidence="2">
    <location>
        <begin position="84"/>
        <end position="105"/>
    </location>
</feature>
<organism evidence="3 4">
    <name type="scientific">Camelina sativa</name>
    <name type="common">False flax</name>
    <name type="synonym">Myagrum sativum</name>
    <dbReference type="NCBI Taxonomy" id="90675"/>
    <lineage>
        <taxon>Eukaryota</taxon>
        <taxon>Viridiplantae</taxon>
        <taxon>Streptophyta</taxon>
        <taxon>Embryophyta</taxon>
        <taxon>Tracheophyta</taxon>
        <taxon>Spermatophyta</taxon>
        <taxon>Magnoliopsida</taxon>
        <taxon>eudicotyledons</taxon>
        <taxon>Gunneridae</taxon>
        <taxon>Pentapetalae</taxon>
        <taxon>rosids</taxon>
        <taxon>malvids</taxon>
        <taxon>Brassicales</taxon>
        <taxon>Brassicaceae</taxon>
        <taxon>Camelineae</taxon>
        <taxon>Camelina</taxon>
    </lineage>
</organism>
<evidence type="ECO:0000256" key="1">
    <source>
        <dbReference type="SAM" id="MobiDB-lite"/>
    </source>
</evidence>
<reference evidence="4" key="2">
    <citation type="submission" date="2025-08" db="UniProtKB">
        <authorList>
            <consortium name="RefSeq"/>
        </authorList>
    </citation>
    <scope>IDENTIFICATION</scope>
    <source>
        <tissue evidence="4">Leaf</tissue>
    </source>
</reference>
<keyword evidence="3" id="KW-1185">Reference proteome</keyword>
<evidence type="ECO:0000256" key="2">
    <source>
        <dbReference type="SAM" id="Phobius"/>
    </source>
</evidence>
<name>A0ABM0Z6S2_CAMSA</name>
<sequence>MEKKIEKVNKRGPTRTSPRWAKRSSRIRTRGPISSSANSAPVILDIEDFKKKKQILGMAMTTLLELMVWQGIHVAGYIKCLLHILFYCYELTICTSFALLLKSVICFY</sequence>
<keyword evidence="2" id="KW-0812">Transmembrane</keyword>
<reference evidence="3" key="1">
    <citation type="journal article" date="2014" name="Nat. Commun.">
        <title>The emerging biofuel crop Camelina sativa retains a highly undifferentiated hexaploid genome structure.</title>
        <authorList>
            <person name="Kagale S."/>
            <person name="Koh C."/>
            <person name="Nixon J."/>
            <person name="Bollina V."/>
            <person name="Clarke W.E."/>
            <person name="Tuteja R."/>
            <person name="Spillane C."/>
            <person name="Robinson S.J."/>
            <person name="Links M.G."/>
            <person name="Clarke C."/>
            <person name="Higgins E.E."/>
            <person name="Huebert T."/>
            <person name="Sharpe A.G."/>
            <person name="Parkin I.A."/>
        </authorList>
    </citation>
    <scope>NUCLEOTIDE SEQUENCE [LARGE SCALE GENOMIC DNA]</scope>
    <source>
        <strain evidence="3">cv. DH55</strain>
    </source>
</reference>
<dbReference type="RefSeq" id="XP_010511219.1">
    <property type="nucleotide sequence ID" value="XM_010512917.2"/>
</dbReference>
<accession>A0ABM0Z6S2</accession>
<gene>
    <name evidence="4" type="primary">LOC104787347</name>
</gene>
<feature type="region of interest" description="Disordered" evidence="1">
    <location>
        <begin position="1"/>
        <end position="38"/>
    </location>
</feature>
<protein>
    <submittedName>
        <fullName evidence="4">Uncharacterized protein LOC104787347</fullName>
    </submittedName>
</protein>
<dbReference type="GeneID" id="104787347"/>
<keyword evidence="2" id="KW-0472">Membrane</keyword>
<feature type="compositionally biased region" description="Basic residues" evidence="1">
    <location>
        <begin position="20"/>
        <end position="29"/>
    </location>
</feature>
<evidence type="ECO:0000313" key="3">
    <source>
        <dbReference type="Proteomes" id="UP000694864"/>
    </source>
</evidence>
<proteinExistence type="predicted"/>